<feature type="compositionally biased region" description="Basic and acidic residues" evidence="1">
    <location>
        <begin position="29"/>
        <end position="44"/>
    </location>
</feature>
<dbReference type="EMBL" id="JARKIF010000005">
    <property type="protein sequence ID" value="KAJ7638537.1"/>
    <property type="molecule type" value="Genomic_DNA"/>
</dbReference>
<feature type="compositionally biased region" description="Polar residues" evidence="1">
    <location>
        <begin position="258"/>
        <end position="272"/>
    </location>
</feature>
<protein>
    <submittedName>
        <fullName evidence="2">Uncharacterized protein</fullName>
    </submittedName>
</protein>
<feature type="compositionally biased region" description="Pro residues" evidence="1">
    <location>
        <begin position="406"/>
        <end position="416"/>
    </location>
</feature>
<feature type="compositionally biased region" description="Basic residues" evidence="1">
    <location>
        <begin position="467"/>
        <end position="476"/>
    </location>
</feature>
<feature type="compositionally biased region" description="Low complexity" evidence="1">
    <location>
        <begin position="143"/>
        <end position="193"/>
    </location>
</feature>
<evidence type="ECO:0000313" key="3">
    <source>
        <dbReference type="Proteomes" id="UP001221142"/>
    </source>
</evidence>
<feature type="region of interest" description="Disordered" evidence="1">
    <location>
        <begin position="387"/>
        <end position="528"/>
    </location>
</feature>
<evidence type="ECO:0000256" key="1">
    <source>
        <dbReference type="SAM" id="MobiDB-lite"/>
    </source>
</evidence>
<gene>
    <name evidence="2" type="ORF">FB45DRAFT_405216</name>
</gene>
<proteinExistence type="predicted"/>
<reference evidence="2" key="1">
    <citation type="submission" date="2023-03" db="EMBL/GenBank/DDBJ databases">
        <title>Massive genome expansion in bonnet fungi (Mycena s.s.) driven by repeated elements and novel gene families across ecological guilds.</title>
        <authorList>
            <consortium name="Lawrence Berkeley National Laboratory"/>
            <person name="Harder C.B."/>
            <person name="Miyauchi S."/>
            <person name="Viragh M."/>
            <person name="Kuo A."/>
            <person name="Thoen E."/>
            <person name="Andreopoulos B."/>
            <person name="Lu D."/>
            <person name="Skrede I."/>
            <person name="Drula E."/>
            <person name="Henrissat B."/>
            <person name="Morin E."/>
            <person name="Kohler A."/>
            <person name="Barry K."/>
            <person name="LaButti K."/>
            <person name="Morin E."/>
            <person name="Salamov A."/>
            <person name="Lipzen A."/>
            <person name="Mereny Z."/>
            <person name="Hegedus B."/>
            <person name="Baldrian P."/>
            <person name="Stursova M."/>
            <person name="Weitz H."/>
            <person name="Taylor A."/>
            <person name="Grigoriev I.V."/>
            <person name="Nagy L.G."/>
            <person name="Martin F."/>
            <person name="Kauserud H."/>
        </authorList>
    </citation>
    <scope>NUCLEOTIDE SEQUENCE</scope>
    <source>
        <strain evidence="2">9284</strain>
    </source>
</reference>
<organism evidence="2 3">
    <name type="scientific">Roridomyces roridus</name>
    <dbReference type="NCBI Taxonomy" id="1738132"/>
    <lineage>
        <taxon>Eukaryota</taxon>
        <taxon>Fungi</taxon>
        <taxon>Dikarya</taxon>
        <taxon>Basidiomycota</taxon>
        <taxon>Agaricomycotina</taxon>
        <taxon>Agaricomycetes</taxon>
        <taxon>Agaricomycetidae</taxon>
        <taxon>Agaricales</taxon>
        <taxon>Marasmiineae</taxon>
        <taxon>Mycenaceae</taxon>
        <taxon>Roridomyces</taxon>
    </lineage>
</organism>
<sequence>MSRVPLIVRAQQMYPQDEVLDPVDGGTPARRELSTISERTEHTEIVSPRSPNWPIRRQLRSLTVPRPVSSVPTSYGQAVDDPQVDSVRHSIDPDLIPVSPSDSAVHRLSLYEPPPSLPPSESDSYDSNPTPRAPSEPLPPLDTIPDIPDMTSKSNSHIQSKSASASAKKSKLAMLAASRASTTSARSESSRSTGLDVTGSVKTFSGSVKTYPNLRPASQSLRAPGSVVSTETISSTSSHVRRAIQTALDLEAEDHSPVAQTSATEASQTPTPTFHRPSAPTPSKVPVMPSSSSSSPARQPSKLALLAQANKAARTAKPPQTTPLSGPPPLPEEHTEYLTPIANGSTVTTAITTSYQSLYSLTNPAPPLKSTAPYVVPLPASMSGDAKKSKLAMKIKKAQEKQVPQPVVPAAPPPAVPSMFLPKPSRTRASPSAFASLLVDDASPSDSSDTETREVEKQKQLKEKLAHKQRRSKRHPAPVPHLFTPSGFKFDDPSPDDIVLNARRDTSLAHTKKSPHSAFTTKPFTSKI</sequence>
<name>A0AAD7FUR8_9AGAR</name>
<feature type="compositionally biased region" description="Polar residues" evidence="1">
    <location>
        <begin position="517"/>
        <end position="528"/>
    </location>
</feature>
<feature type="compositionally biased region" description="Pro residues" evidence="1">
    <location>
        <begin position="131"/>
        <end position="142"/>
    </location>
</feature>
<feature type="compositionally biased region" description="Basic and acidic residues" evidence="1">
    <location>
        <begin position="450"/>
        <end position="466"/>
    </location>
</feature>
<feature type="compositionally biased region" description="Low complexity" evidence="1">
    <location>
        <begin position="281"/>
        <end position="324"/>
    </location>
</feature>
<feature type="region of interest" description="Disordered" evidence="1">
    <location>
        <begin position="18"/>
        <end position="336"/>
    </location>
</feature>
<dbReference type="AlphaFoldDB" id="A0AAD7FUR8"/>
<comment type="caution">
    <text evidence="2">The sequence shown here is derived from an EMBL/GenBank/DDBJ whole genome shotgun (WGS) entry which is preliminary data.</text>
</comment>
<evidence type="ECO:0000313" key="2">
    <source>
        <dbReference type="EMBL" id="KAJ7638537.1"/>
    </source>
</evidence>
<accession>A0AAD7FUR8</accession>
<keyword evidence="3" id="KW-1185">Reference proteome</keyword>
<dbReference type="Proteomes" id="UP001221142">
    <property type="component" value="Unassembled WGS sequence"/>
</dbReference>
<feature type="compositionally biased region" description="Polar residues" evidence="1">
    <location>
        <begin position="200"/>
        <end position="221"/>
    </location>
</feature>
<feature type="compositionally biased region" description="Low complexity" evidence="1">
    <location>
        <begin position="226"/>
        <end position="238"/>
    </location>
</feature>